<organism evidence="1 2">
    <name type="scientific">Batillaria attramentaria</name>
    <dbReference type="NCBI Taxonomy" id="370345"/>
    <lineage>
        <taxon>Eukaryota</taxon>
        <taxon>Metazoa</taxon>
        <taxon>Spiralia</taxon>
        <taxon>Lophotrochozoa</taxon>
        <taxon>Mollusca</taxon>
        <taxon>Gastropoda</taxon>
        <taxon>Caenogastropoda</taxon>
        <taxon>Sorbeoconcha</taxon>
        <taxon>Cerithioidea</taxon>
        <taxon>Batillariidae</taxon>
        <taxon>Batillaria</taxon>
    </lineage>
</organism>
<evidence type="ECO:0000313" key="2">
    <source>
        <dbReference type="Proteomes" id="UP001519460"/>
    </source>
</evidence>
<accession>A0ABD0KMK3</accession>
<dbReference type="AlphaFoldDB" id="A0ABD0KMK3"/>
<name>A0ABD0KMK3_9CAEN</name>
<keyword evidence="2" id="KW-1185">Reference proteome</keyword>
<evidence type="ECO:0000313" key="1">
    <source>
        <dbReference type="EMBL" id="KAK7488483.1"/>
    </source>
</evidence>
<protein>
    <submittedName>
        <fullName evidence="1">Uncharacterized protein</fullName>
    </submittedName>
</protein>
<dbReference type="EMBL" id="JACVVK020000150">
    <property type="protein sequence ID" value="KAK7488483.1"/>
    <property type="molecule type" value="Genomic_DNA"/>
</dbReference>
<dbReference type="Proteomes" id="UP001519460">
    <property type="component" value="Unassembled WGS sequence"/>
</dbReference>
<reference evidence="1 2" key="1">
    <citation type="journal article" date="2023" name="Sci. Data">
        <title>Genome assembly of the Korean intertidal mud-creeper Batillaria attramentaria.</title>
        <authorList>
            <person name="Patra A.K."/>
            <person name="Ho P.T."/>
            <person name="Jun S."/>
            <person name="Lee S.J."/>
            <person name="Kim Y."/>
            <person name="Won Y.J."/>
        </authorList>
    </citation>
    <scope>NUCLEOTIDE SEQUENCE [LARGE SCALE GENOMIC DNA]</scope>
    <source>
        <strain evidence="1">Wonlab-2016</strain>
    </source>
</reference>
<proteinExistence type="predicted"/>
<sequence>MQPVHPGATQIQMAILRKHLPDDQLLLYLWMCEQYRLTEHRNRLLNIGVKKRATELQQSKLFMSVPLSVRSELLEKRCLKIESLIDSFNLYSANCACSKTASCRFCLTGKCESLALDDRD</sequence>
<comment type="caution">
    <text evidence="1">The sequence shown here is derived from an EMBL/GenBank/DDBJ whole genome shotgun (WGS) entry which is preliminary data.</text>
</comment>
<gene>
    <name evidence="1" type="ORF">BaRGS_00020268</name>
</gene>